<organism evidence="1 2">
    <name type="scientific">Candidatus Polarisedimenticola svalbardensis</name>
    <dbReference type="NCBI Taxonomy" id="2886004"/>
    <lineage>
        <taxon>Bacteria</taxon>
        <taxon>Pseudomonadati</taxon>
        <taxon>Acidobacteriota</taxon>
        <taxon>Candidatus Polarisedimenticolia</taxon>
        <taxon>Candidatus Polarisedimenticolales</taxon>
        <taxon>Candidatus Polarisedimenticolaceae</taxon>
        <taxon>Candidatus Polarisedimenticola</taxon>
    </lineage>
</organism>
<name>A0A8J6Y2W6_9BACT</name>
<comment type="caution">
    <text evidence="1">The sequence shown here is derived from an EMBL/GenBank/DDBJ whole genome shotgun (WGS) entry which is preliminary data.</text>
</comment>
<evidence type="ECO:0000313" key="2">
    <source>
        <dbReference type="Proteomes" id="UP000648239"/>
    </source>
</evidence>
<dbReference type="InterPro" id="IPR007709">
    <property type="entry name" value="N-FG_amidohydro"/>
</dbReference>
<dbReference type="SUPFAM" id="SSF53187">
    <property type="entry name" value="Zn-dependent exopeptidases"/>
    <property type="match status" value="1"/>
</dbReference>
<dbReference type="Gene3D" id="3.40.630.40">
    <property type="entry name" value="Zn-dependent exopeptidases"/>
    <property type="match status" value="1"/>
</dbReference>
<dbReference type="EMBL" id="JACXWD010000103">
    <property type="protein sequence ID" value="MBD3869518.1"/>
    <property type="molecule type" value="Genomic_DNA"/>
</dbReference>
<sequence length="248" mass="28114">MEQQNLNFEPVVLRPRSASNLLLTCEHSNGRLPGGIRPTREERLILASHHGIDIGAWDLTREIAARLSSTALGGRYSRLWVDLNRDKGDPELVREEAEGVLLGWNRNLTTRDRKARIQSVYDRYHHEIDGQIQRLLAGNLRPVLLSIHSFTSRWNGRARDFDCGVLYDRHGSHARVLAAGLRQENLTVKYNAPYSGKLGMMYSVERHGFAHNLPCLELELNQSRIDTSSKIAKLAPAITRAIRRLPTV</sequence>
<dbReference type="Proteomes" id="UP000648239">
    <property type="component" value="Unassembled WGS sequence"/>
</dbReference>
<dbReference type="Pfam" id="PF05013">
    <property type="entry name" value="FGase"/>
    <property type="match status" value="1"/>
</dbReference>
<accession>A0A8J6Y2W6</accession>
<evidence type="ECO:0000313" key="1">
    <source>
        <dbReference type="EMBL" id="MBD3869518.1"/>
    </source>
</evidence>
<gene>
    <name evidence="1" type="ORF">IFK94_15465</name>
</gene>
<reference evidence="1 2" key="1">
    <citation type="submission" date="2020-08" db="EMBL/GenBank/DDBJ databases">
        <title>Acidobacteriota in marine sediments use diverse sulfur dissimilation pathways.</title>
        <authorList>
            <person name="Wasmund K."/>
        </authorList>
    </citation>
    <scope>NUCLEOTIDE SEQUENCE [LARGE SCALE GENOMIC DNA]</scope>
    <source>
        <strain evidence="1">MAG AM4</strain>
    </source>
</reference>
<dbReference type="AlphaFoldDB" id="A0A8J6Y2W6"/>
<proteinExistence type="predicted"/>
<protein>
    <submittedName>
        <fullName evidence="1">N-formylglutamate amidohydrolase</fullName>
    </submittedName>
</protein>